<evidence type="ECO:0000313" key="3">
    <source>
        <dbReference type="Proteomes" id="UP001501752"/>
    </source>
</evidence>
<dbReference type="EMBL" id="BAABIS010000001">
    <property type="protein sequence ID" value="GAA4869702.1"/>
    <property type="molecule type" value="Genomic_DNA"/>
</dbReference>
<sequence>MSEVLRRLAGMPNDELTLVPGKTVTTRAALAAIYGGNTQAGIMLTSRKERRIFVFSDKAASRENSYTFDGRAEDDEYGPLYTYTASGRFGNQYWNRDNTGLRDHALNGVPVSLFIGDGFVSGSQTTRQRYIGEVMVDPIKPFEFGWNNDSKGNRRRVIVFRLRPAPNATLVFDPEDDVLVTPGGIELASPGASEMLELVAEASSVAMAAFRVQPGIAPPENVAQRATVQVIAATERQVTYREAELRVKFEAYLEELGSQYGVIRLPVEGRVLRTDTYDKTANVLYEVKALADRQHVRQIVGQLMDYRRHAIRYVRDGLRYAALLPSEPSNDLKDLLESADIQLVYFDGTHFVGHPLPE</sequence>
<organism evidence="2 3">
    <name type="scientific">Kitasatospora terrestris</name>
    <dbReference type="NCBI Taxonomy" id="258051"/>
    <lineage>
        <taxon>Bacteria</taxon>
        <taxon>Bacillati</taxon>
        <taxon>Actinomycetota</taxon>
        <taxon>Actinomycetes</taxon>
        <taxon>Kitasatosporales</taxon>
        <taxon>Streptomycetaceae</taxon>
        <taxon>Kitasatospora</taxon>
    </lineage>
</organism>
<dbReference type="Pfam" id="PF26348">
    <property type="entry name" value="SRA_ScoMcrA"/>
    <property type="match status" value="1"/>
</dbReference>
<protein>
    <recommendedName>
        <fullName evidence="1">ScoMcrA-like SRA domain-containing protein</fullName>
    </recommendedName>
</protein>
<feature type="domain" description="ScoMcrA-like SRA" evidence="1">
    <location>
        <begin position="21"/>
        <end position="167"/>
    </location>
</feature>
<comment type="caution">
    <text evidence="2">The sequence shown here is derived from an EMBL/GenBank/DDBJ whole genome shotgun (WGS) entry which is preliminary data.</text>
</comment>
<evidence type="ECO:0000313" key="2">
    <source>
        <dbReference type="EMBL" id="GAA4869702.1"/>
    </source>
</evidence>
<accession>A0ABP9E8N2</accession>
<name>A0ABP9E8N2_9ACTN</name>
<dbReference type="InterPro" id="IPR058712">
    <property type="entry name" value="SRA_ScoMcrA"/>
</dbReference>
<gene>
    <name evidence="2" type="ORF">GCM10023235_55560</name>
</gene>
<keyword evidence="3" id="KW-1185">Reference proteome</keyword>
<proteinExistence type="predicted"/>
<evidence type="ECO:0000259" key="1">
    <source>
        <dbReference type="Pfam" id="PF26348"/>
    </source>
</evidence>
<dbReference type="Proteomes" id="UP001501752">
    <property type="component" value="Unassembled WGS sequence"/>
</dbReference>
<reference evidence="3" key="1">
    <citation type="journal article" date="2019" name="Int. J. Syst. Evol. Microbiol.">
        <title>The Global Catalogue of Microorganisms (GCM) 10K type strain sequencing project: providing services to taxonomists for standard genome sequencing and annotation.</title>
        <authorList>
            <consortium name="The Broad Institute Genomics Platform"/>
            <consortium name="The Broad Institute Genome Sequencing Center for Infectious Disease"/>
            <person name="Wu L."/>
            <person name="Ma J."/>
        </authorList>
    </citation>
    <scope>NUCLEOTIDE SEQUENCE [LARGE SCALE GENOMIC DNA]</scope>
    <source>
        <strain evidence="3">JCM 13006</strain>
    </source>
</reference>